<gene>
    <name evidence="2" type="ORF">PVAND_010332</name>
</gene>
<feature type="transmembrane region" description="Helical" evidence="1">
    <location>
        <begin position="54"/>
        <end position="71"/>
    </location>
</feature>
<organism evidence="2 3">
    <name type="scientific">Polypedilum vanderplanki</name>
    <name type="common">Sleeping chironomid midge</name>
    <dbReference type="NCBI Taxonomy" id="319348"/>
    <lineage>
        <taxon>Eukaryota</taxon>
        <taxon>Metazoa</taxon>
        <taxon>Ecdysozoa</taxon>
        <taxon>Arthropoda</taxon>
        <taxon>Hexapoda</taxon>
        <taxon>Insecta</taxon>
        <taxon>Pterygota</taxon>
        <taxon>Neoptera</taxon>
        <taxon>Endopterygota</taxon>
        <taxon>Diptera</taxon>
        <taxon>Nematocera</taxon>
        <taxon>Chironomoidea</taxon>
        <taxon>Chironomidae</taxon>
        <taxon>Chironominae</taxon>
        <taxon>Polypedilum</taxon>
        <taxon>Polypedilum</taxon>
    </lineage>
</organism>
<evidence type="ECO:0008006" key="4">
    <source>
        <dbReference type="Google" id="ProtNLM"/>
    </source>
</evidence>
<name>A0A9J6CGC9_POLVA</name>
<keyword evidence="1" id="KW-0472">Membrane</keyword>
<proteinExistence type="predicted"/>
<keyword evidence="1" id="KW-0812">Transmembrane</keyword>
<dbReference type="Pfam" id="PF14770">
    <property type="entry name" value="TMEM18"/>
    <property type="match status" value="1"/>
</dbReference>
<evidence type="ECO:0000313" key="2">
    <source>
        <dbReference type="EMBL" id="KAG5680851.1"/>
    </source>
</evidence>
<feature type="transmembrane region" description="Helical" evidence="1">
    <location>
        <begin position="30"/>
        <end position="48"/>
    </location>
</feature>
<feature type="transmembrane region" description="Helical" evidence="1">
    <location>
        <begin position="92"/>
        <end position="115"/>
    </location>
</feature>
<keyword evidence="1" id="KW-1133">Transmembrane helix</keyword>
<dbReference type="InterPro" id="IPR026721">
    <property type="entry name" value="TMEM18"/>
</dbReference>
<evidence type="ECO:0000256" key="1">
    <source>
        <dbReference type="SAM" id="Phobius"/>
    </source>
</evidence>
<dbReference type="OrthoDB" id="411535at2759"/>
<dbReference type="AlphaFoldDB" id="A0A9J6CGC9"/>
<keyword evidence="3" id="KW-1185">Reference proteome</keyword>
<reference evidence="2" key="1">
    <citation type="submission" date="2021-03" db="EMBL/GenBank/DDBJ databases">
        <title>Chromosome level genome of the anhydrobiotic midge Polypedilum vanderplanki.</title>
        <authorList>
            <person name="Yoshida Y."/>
            <person name="Kikawada T."/>
            <person name="Gusev O."/>
        </authorList>
    </citation>
    <scope>NUCLEOTIDE SEQUENCE</scope>
    <source>
        <strain evidence="2">NIAS01</strain>
        <tissue evidence="2">Whole body or cell culture</tissue>
    </source>
</reference>
<sequence>MTIDPNLIEVNEITDIFSFLQAIEWKSEKWLWLVGIFHISVSVLAFILSLNFQIILFAILLLLVYFSEFFNELAAKNSYMFSKNQYFDSNGLFISIIFCCPILINCLFILARWLMMSFDLMTKVKCAQLKARQRQQNTVSKKSD</sequence>
<protein>
    <recommendedName>
        <fullName evidence="4">Transmembrane protein 18</fullName>
    </recommendedName>
</protein>
<accession>A0A9J6CGC9</accession>
<dbReference type="EMBL" id="JADBJN010000001">
    <property type="protein sequence ID" value="KAG5680851.1"/>
    <property type="molecule type" value="Genomic_DNA"/>
</dbReference>
<dbReference type="Proteomes" id="UP001107558">
    <property type="component" value="Chromosome 1"/>
</dbReference>
<evidence type="ECO:0000313" key="3">
    <source>
        <dbReference type="Proteomes" id="UP001107558"/>
    </source>
</evidence>
<comment type="caution">
    <text evidence="2">The sequence shown here is derived from an EMBL/GenBank/DDBJ whole genome shotgun (WGS) entry which is preliminary data.</text>
</comment>